<reference evidence="3" key="1">
    <citation type="submission" date="2006-02" db="EMBL/GenBank/DDBJ databases">
        <title>Complete sequence of chromosome of Rhodoferax ferrireducens DSM 15236.</title>
        <authorList>
            <person name="Copeland A."/>
            <person name="Lucas S."/>
            <person name="Lapidus A."/>
            <person name="Barry K."/>
            <person name="Detter J.C."/>
            <person name="Glavina del Rio T."/>
            <person name="Hammon N."/>
            <person name="Israni S."/>
            <person name="Pitluck S."/>
            <person name="Brettin T."/>
            <person name="Bruce D."/>
            <person name="Han C."/>
            <person name="Tapia R."/>
            <person name="Gilna P."/>
            <person name="Kiss H."/>
            <person name="Schmutz J."/>
            <person name="Larimer F."/>
            <person name="Land M."/>
            <person name="Kyrpides N."/>
            <person name="Ivanova N."/>
            <person name="Richardson P."/>
        </authorList>
    </citation>
    <scope>NUCLEOTIDE SEQUENCE [LARGE SCALE GENOMIC DNA]</scope>
    <source>
        <strain evidence="3">ATCC BAA-621 / DSM 15236 / T118</strain>
    </source>
</reference>
<evidence type="ECO:0000313" key="2">
    <source>
        <dbReference type="EMBL" id="ABD68915.1"/>
    </source>
</evidence>
<feature type="domain" description="Antitoxin Xre/MbcA/ParS-like toxin-binding" evidence="1">
    <location>
        <begin position="85"/>
        <end position="127"/>
    </location>
</feature>
<evidence type="ECO:0000259" key="1">
    <source>
        <dbReference type="Pfam" id="PF09722"/>
    </source>
</evidence>
<accession>Q21Z88</accession>
<dbReference type="eggNOG" id="COG5642">
    <property type="taxonomic scope" value="Bacteria"/>
</dbReference>
<dbReference type="HOGENOM" id="CLU_1804688_0_0_4"/>
<proteinExistence type="predicted"/>
<evidence type="ECO:0000313" key="3">
    <source>
        <dbReference type="Proteomes" id="UP000008332"/>
    </source>
</evidence>
<keyword evidence="3" id="KW-1185">Reference proteome</keyword>
<name>Q21Z88_ALBFT</name>
<dbReference type="KEGG" id="rfr:Rfer_1179"/>
<gene>
    <name evidence="2" type="ordered locus">Rfer_1179</name>
</gene>
<dbReference type="EMBL" id="CP000267">
    <property type="protein sequence ID" value="ABD68915.1"/>
    <property type="molecule type" value="Genomic_DNA"/>
</dbReference>
<dbReference type="Proteomes" id="UP000008332">
    <property type="component" value="Chromosome"/>
</dbReference>
<dbReference type="AlphaFoldDB" id="Q21Z88"/>
<protein>
    <recommendedName>
        <fullName evidence="1">Antitoxin Xre/MbcA/ParS-like toxin-binding domain-containing protein</fullName>
    </recommendedName>
</protein>
<dbReference type="InterPro" id="IPR024467">
    <property type="entry name" value="Xre/MbcA/ParS-like_toxin-bd"/>
</dbReference>
<sequence length="143" mass="16206">MEVIGHHRNDVQGRRCELASTWQKGRMGTRTNKQRICRLFHGRFHGRFLWRSAEEQAWLDLAPVGREFGSPDYERLEQLDSCPFDVFGDMMLIYEWLFTPHPTLDGMTPDDCARSEAGLQKALDLLAGLKLGAAAGLAITSKN</sequence>
<dbReference type="Pfam" id="PF09722">
    <property type="entry name" value="Xre_MbcA_ParS_C"/>
    <property type="match status" value="1"/>
</dbReference>
<organism evidence="2 3">
    <name type="scientific">Albidiferax ferrireducens (strain ATCC BAA-621 / DSM 15236 / T118)</name>
    <name type="common">Rhodoferax ferrireducens</name>
    <dbReference type="NCBI Taxonomy" id="338969"/>
    <lineage>
        <taxon>Bacteria</taxon>
        <taxon>Pseudomonadati</taxon>
        <taxon>Pseudomonadota</taxon>
        <taxon>Betaproteobacteria</taxon>
        <taxon>Burkholderiales</taxon>
        <taxon>Comamonadaceae</taxon>
        <taxon>Rhodoferax</taxon>
    </lineage>
</organism>